<evidence type="ECO:0000313" key="8">
    <source>
        <dbReference type="Proteomes" id="UP000515928"/>
    </source>
</evidence>
<dbReference type="PANTHER" id="PTHR21016">
    <property type="entry name" value="BETA-AMYLOID BINDING PROTEIN-RELATED"/>
    <property type="match status" value="1"/>
</dbReference>
<sequence>MEDGICTYCNYKESISNESATIVNNSYQTNYNTSNYGNTHGNSNVSPKGKWPTFALCLFLGVFGFHRFYVGKIGTGILYFFTAGFCGFGVLVDCVVILAGAFKDGNGLPVVQ</sequence>
<dbReference type="Pfam" id="PF05154">
    <property type="entry name" value="TM2"/>
    <property type="match status" value="1"/>
</dbReference>
<proteinExistence type="predicted"/>
<dbReference type="EMBL" id="CP060715">
    <property type="protein sequence ID" value="QNN61818.1"/>
    <property type="molecule type" value="Genomic_DNA"/>
</dbReference>
<evidence type="ECO:0000256" key="3">
    <source>
        <dbReference type="ARBA" id="ARBA00022989"/>
    </source>
</evidence>
<dbReference type="InterPro" id="IPR007829">
    <property type="entry name" value="TM2"/>
</dbReference>
<evidence type="ECO:0000256" key="5">
    <source>
        <dbReference type="SAM" id="Phobius"/>
    </source>
</evidence>
<evidence type="ECO:0000256" key="2">
    <source>
        <dbReference type="ARBA" id="ARBA00022692"/>
    </source>
</evidence>
<protein>
    <submittedName>
        <fullName evidence="7">TM2 domain-containing protein</fullName>
    </submittedName>
</protein>
<reference evidence="7 8" key="1">
    <citation type="submission" date="2020-08" db="EMBL/GenBank/DDBJ databases">
        <title>Genome sequence of Erysipelothrix inopinata DSM 15511T.</title>
        <authorList>
            <person name="Hyun D.-W."/>
            <person name="Bae J.-W."/>
        </authorList>
    </citation>
    <scope>NUCLEOTIDE SEQUENCE [LARGE SCALE GENOMIC DNA]</scope>
    <source>
        <strain evidence="7 8">DSM 15511</strain>
    </source>
</reference>
<gene>
    <name evidence="7" type="ORF">H9L01_06365</name>
</gene>
<keyword evidence="8" id="KW-1185">Reference proteome</keyword>
<dbReference type="GO" id="GO:0016020">
    <property type="term" value="C:membrane"/>
    <property type="evidence" value="ECO:0007669"/>
    <property type="project" value="UniProtKB-SubCell"/>
</dbReference>
<dbReference type="KEGG" id="eio:H9L01_06365"/>
<dbReference type="AlphaFoldDB" id="A0A7G9S1U3"/>
<keyword evidence="3 5" id="KW-1133">Transmembrane helix</keyword>
<keyword evidence="2 5" id="KW-0812">Transmembrane</keyword>
<feature type="transmembrane region" description="Helical" evidence="5">
    <location>
        <begin position="51"/>
        <end position="70"/>
    </location>
</feature>
<evidence type="ECO:0000259" key="6">
    <source>
        <dbReference type="Pfam" id="PF05154"/>
    </source>
</evidence>
<keyword evidence="4 5" id="KW-0472">Membrane</keyword>
<dbReference type="PANTHER" id="PTHR21016:SF25">
    <property type="entry name" value="TM2 DOMAIN-CONTAINING PROTEIN DDB_G0277895-RELATED"/>
    <property type="match status" value="1"/>
</dbReference>
<evidence type="ECO:0000256" key="1">
    <source>
        <dbReference type="ARBA" id="ARBA00004141"/>
    </source>
</evidence>
<organism evidence="7 8">
    <name type="scientific">Erysipelothrix inopinata</name>
    <dbReference type="NCBI Taxonomy" id="225084"/>
    <lineage>
        <taxon>Bacteria</taxon>
        <taxon>Bacillati</taxon>
        <taxon>Bacillota</taxon>
        <taxon>Erysipelotrichia</taxon>
        <taxon>Erysipelotrichales</taxon>
        <taxon>Erysipelotrichaceae</taxon>
        <taxon>Erysipelothrix</taxon>
    </lineage>
</organism>
<feature type="transmembrane region" description="Helical" evidence="5">
    <location>
        <begin position="77"/>
        <end position="102"/>
    </location>
</feature>
<evidence type="ECO:0000256" key="4">
    <source>
        <dbReference type="ARBA" id="ARBA00023136"/>
    </source>
</evidence>
<feature type="domain" description="TM2" evidence="6">
    <location>
        <begin position="48"/>
        <end position="94"/>
    </location>
</feature>
<dbReference type="Proteomes" id="UP000515928">
    <property type="component" value="Chromosome"/>
</dbReference>
<name>A0A7G9S1U3_9FIRM</name>
<dbReference type="InterPro" id="IPR050932">
    <property type="entry name" value="TM2D1-3-like"/>
</dbReference>
<comment type="subcellular location">
    <subcellularLocation>
        <location evidence="1">Membrane</location>
        <topology evidence="1">Multi-pass membrane protein</topology>
    </subcellularLocation>
</comment>
<evidence type="ECO:0000313" key="7">
    <source>
        <dbReference type="EMBL" id="QNN61818.1"/>
    </source>
</evidence>
<accession>A0A7G9S1U3</accession>